<keyword evidence="1" id="KW-0812">Transmembrane</keyword>
<accession>A0AB39HTF3</accession>
<proteinExistence type="predicted"/>
<keyword evidence="1" id="KW-0472">Membrane</keyword>
<evidence type="ECO:0000313" key="2">
    <source>
        <dbReference type="EMBL" id="XDK33638.1"/>
    </source>
</evidence>
<feature type="transmembrane region" description="Helical" evidence="1">
    <location>
        <begin position="36"/>
        <end position="56"/>
    </location>
</feature>
<dbReference type="InterPro" id="IPR036927">
    <property type="entry name" value="Cyt_c_oxase-like_su1_sf"/>
</dbReference>
<protein>
    <submittedName>
        <fullName evidence="2">Cytochrome-c oxidase</fullName>
    </submittedName>
</protein>
<keyword evidence="1" id="KW-1133">Transmembrane helix</keyword>
<reference evidence="2" key="1">
    <citation type="submission" date="2024-07" db="EMBL/GenBank/DDBJ databases">
        <title>Halotolerant mesophilic bacterium Ornithinibacillus sp. 4-3, sp. nov., isolated from soil.</title>
        <authorList>
            <person name="Sidarenka A.V."/>
            <person name="Guliayeva D.E."/>
            <person name="Leanovich S.I."/>
            <person name="Hileuskaya K.S."/>
            <person name="Akhremchuk A.E."/>
            <person name="Sikolenko M.A."/>
            <person name="Valentovich L.N."/>
        </authorList>
    </citation>
    <scope>NUCLEOTIDE SEQUENCE</scope>
    <source>
        <strain evidence="2">4-3</strain>
    </source>
</reference>
<dbReference type="Gene3D" id="1.20.210.10">
    <property type="entry name" value="Cytochrome c oxidase-like, subunit I domain"/>
    <property type="match status" value="1"/>
</dbReference>
<organism evidence="2">
    <name type="scientific">Ornithinibacillus sp. 4-3</name>
    <dbReference type="NCBI Taxonomy" id="3231488"/>
    <lineage>
        <taxon>Bacteria</taxon>
        <taxon>Bacillati</taxon>
        <taxon>Bacillota</taxon>
        <taxon>Bacilli</taxon>
        <taxon>Bacillales</taxon>
        <taxon>Bacillaceae</taxon>
        <taxon>Ornithinibacillus</taxon>
    </lineage>
</organism>
<gene>
    <name evidence="2" type="ORF">AB4Y30_04610</name>
</gene>
<name>A0AB39HTF3_9BACI</name>
<dbReference type="AlphaFoldDB" id="A0AB39HTF3"/>
<feature type="transmembrane region" description="Helical" evidence="1">
    <location>
        <begin position="93"/>
        <end position="116"/>
    </location>
</feature>
<dbReference type="SUPFAM" id="SSF81442">
    <property type="entry name" value="Cytochrome c oxidase subunit I-like"/>
    <property type="match status" value="1"/>
</dbReference>
<dbReference type="RefSeq" id="WP_368654316.1">
    <property type="nucleotide sequence ID" value="NZ_CP162599.1"/>
</dbReference>
<evidence type="ECO:0000256" key="1">
    <source>
        <dbReference type="SAM" id="Phobius"/>
    </source>
</evidence>
<sequence>MGVKLIKISVVYFALGALLGLYMSMAQNYSYTGVHAHVNLLGWTALTLAGILYLMFPKAGNSLAGKIHFWMHNIGLPLMMIGLFMAISGYDQFLILIPVGGVTVVLAVLVFAFNILKNIKSVDAS</sequence>
<dbReference type="EMBL" id="CP162599">
    <property type="protein sequence ID" value="XDK33638.1"/>
    <property type="molecule type" value="Genomic_DNA"/>
</dbReference>
<feature type="transmembrane region" description="Helical" evidence="1">
    <location>
        <begin position="68"/>
        <end position="87"/>
    </location>
</feature>